<dbReference type="SUPFAM" id="SSF55811">
    <property type="entry name" value="Nudix"/>
    <property type="match status" value="1"/>
</dbReference>
<evidence type="ECO:0000256" key="7">
    <source>
        <dbReference type="ARBA" id="ARBA00022801"/>
    </source>
</evidence>
<evidence type="ECO:0000313" key="15">
    <source>
        <dbReference type="Proteomes" id="UP001549099"/>
    </source>
</evidence>
<dbReference type="InterPro" id="IPR015797">
    <property type="entry name" value="NUDIX_hydrolase-like_dom_sf"/>
</dbReference>
<dbReference type="EMBL" id="JBEPLW010000001">
    <property type="protein sequence ID" value="MET3574265.1"/>
    <property type="molecule type" value="Genomic_DNA"/>
</dbReference>
<dbReference type="Gene3D" id="3.90.79.10">
    <property type="entry name" value="Nucleoside Triphosphate Pyrophosphohydrolase"/>
    <property type="match status" value="1"/>
</dbReference>
<dbReference type="Pfam" id="PF00293">
    <property type="entry name" value="NUDIX"/>
    <property type="match status" value="1"/>
</dbReference>
<keyword evidence="9" id="KW-0234">DNA repair</keyword>
<dbReference type="CDD" id="cd03425">
    <property type="entry name" value="NUDIX_MutT_NudA_like"/>
    <property type="match status" value="1"/>
</dbReference>
<organism evidence="14 15">
    <name type="scientific">Bhargavaea ullalensis</name>
    <dbReference type="NCBI Taxonomy" id="1265685"/>
    <lineage>
        <taxon>Bacteria</taxon>
        <taxon>Bacillati</taxon>
        <taxon>Bacillota</taxon>
        <taxon>Bacilli</taxon>
        <taxon>Bacillales</taxon>
        <taxon>Caryophanaceae</taxon>
        <taxon>Bhargavaea</taxon>
    </lineage>
</organism>
<comment type="similarity">
    <text evidence="2 12">Belongs to the Nudix hydrolase family.</text>
</comment>
<proteinExistence type="inferred from homology"/>
<dbReference type="InterPro" id="IPR000086">
    <property type="entry name" value="NUDIX_hydrolase_dom"/>
</dbReference>
<keyword evidence="6" id="KW-0227">DNA damage</keyword>
<dbReference type="InterPro" id="IPR047127">
    <property type="entry name" value="MutT-like"/>
</dbReference>
<keyword evidence="7 12" id="KW-0378">Hydrolase</keyword>
<name>A0ABV2G7N8_9BACL</name>
<accession>A0ABV2G7N8</accession>
<dbReference type="PRINTS" id="PR00502">
    <property type="entry name" value="NUDIXFAMILY"/>
</dbReference>
<dbReference type="Proteomes" id="UP001549099">
    <property type="component" value="Unassembled WGS sequence"/>
</dbReference>
<evidence type="ECO:0000256" key="1">
    <source>
        <dbReference type="ARBA" id="ARBA00001946"/>
    </source>
</evidence>
<dbReference type="EC" id="3.6.1.55" evidence="11"/>
<keyword evidence="8" id="KW-0460">Magnesium</keyword>
<dbReference type="RefSeq" id="WP_354194301.1">
    <property type="nucleotide sequence ID" value="NZ_JBEPLW010000001.1"/>
</dbReference>
<comment type="catalytic activity">
    <reaction evidence="10">
        <text>8-oxo-dGTP + H2O = 8-oxo-dGMP + diphosphate + H(+)</text>
        <dbReference type="Rhea" id="RHEA:31575"/>
        <dbReference type="ChEBI" id="CHEBI:15377"/>
        <dbReference type="ChEBI" id="CHEBI:15378"/>
        <dbReference type="ChEBI" id="CHEBI:33019"/>
        <dbReference type="ChEBI" id="CHEBI:63224"/>
        <dbReference type="ChEBI" id="CHEBI:77896"/>
        <dbReference type="EC" id="3.6.1.55"/>
    </reaction>
</comment>
<keyword evidence="15" id="KW-1185">Reference proteome</keyword>
<evidence type="ECO:0000256" key="12">
    <source>
        <dbReference type="RuleBase" id="RU003476"/>
    </source>
</evidence>
<sequence length="139" mass="15851">MKREIHVVGAVIWQNGKILCAQRGALKTLAFKWEFPGGKVERGETPEDALKREINEEMNFKIRIGEQVEHTVHEYDFGIVHLTTYHCELENGEPTITEHVAVRWLYPSELATLDWAPADIPAIEKLMLSEVDGNATRNL</sequence>
<evidence type="ECO:0000256" key="6">
    <source>
        <dbReference type="ARBA" id="ARBA00022763"/>
    </source>
</evidence>
<dbReference type="InterPro" id="IPR020476">
    <property type="entry name" value="Nudix_hydrolase"/>
</dbReference>
<evidence type="ECO:0000256" key="4">
    <source>
        <dbReference type="ARBA" id="ARBA00022705"/>
    </source>
</evidence>
<dbReference type="PROSITE" id="PS51462">
    <property type="entry name" value="NUDIX"/>
    <property type="match status" value="1"/>
</dbReference>
<dbReference type="PROSITE" id="PS00893">
    <property type="entry name" value="NUDIX_BOX"/>
    <property type="match status" value="1"/>
</dbReference>
<evidence type="ECO:0000259" key="13">
    <source>
        <dbReference type="PROSITE" id="PS51462"/>
    </source>
</evidence>
<evidence type="ECO:0000256" key="8">
    <source>
        <dbReference type="ARBA" id="ARBA00022842"/>
    </source>
</evidence>
<evidence type="ECO:0000313" key="14">
    <source>
        <dbReference type="EMBL" id="MET3574265.1"/>
    </source>
</evidence>
<evidence type="ECO:0000256" key="11">
    <source>
        <dbReference type="ARBA" id="ARBA00038905"/>
    </source>
</evidence>
<dbReference type="PANTHER" id="PTHR47707:SF1">
    <property type="entry name" value="NUDIX HYDROLASE FAMILY PROTEIN"/>
    <property type="match status" value="1"/>
</dbReference>
<keyword evidence="3" id="KW-0515">Mutator protein</keyword>
<feature type="domain" description="Nudix hydrolase" evidence="13">
    <location>
        <begin position="3"/>
        <end position="127"/>
    </location>
</feature>
<evidence type="ECO:0000256" key="10">
    <source>
        <dbReference type="ARBA" id="ARBA00035861"/>
    </source>
</evidence>
<keyword evidence="4" id="KW-0235">DNA replication</keyword>
<keyword evidence="5" id="KW-0479">Metal-binding</keyword>
<gene>
    <name evidence="14" type="ORF">ABID49_000141</name>
</gene>
<dbReference type="GO" id="GO:0035539">
    <property type="term" value="F:8-oxo-7,8-dihydrodeoxyguanosine triphosphate pyrophosphatase activity"/>
    <property type="evidence" value="ECO:0007669"/>
    <property type="project" value="UniProtKB-EC"/>
</dbReference>
<evidence type="ECO:0000256" key="2">
    <source>
        <dbReference type="ARBA" id="ARBA00005582"/>
    </source>
</evidence>
<reference evidence="14 15" key="1">
    <citation type="submission" date="2024-06" db="EMBL/GenBank/DDBJ databases">
        <title>Genomic Encyclopedia of Type Strains, Phase IV (KMG-IV): sequencing the most valuable type-strain genomes for metagenomic binning, comparative biology and taxonomic classification.</title>
        <authorList>
            <person name="Goeker M."/>
        </authorList>
    </citation>
    <scope>NUCLEOTIDE SEQUENCE [LARGE SCALE GENOMIC DNA]</scope>
    <source>
        <strain evidence="14 15">DSM 26128</strain>
    </source>
</reference>
<protein>
    <recommendedName>
        <fullName evidence="11">8-oxo-dGTP diphosphatase</fullName>
        <ecNumber evidence="11">3.6.1.55</ecNumber>
    </recommendedName>
</protein>
<comment type="caution">
    <text evidence="14">The sequence shown here is derived from an EMBL/GenBank/DDBJ whole genome shotgun (WGS) entry which is preliminary data.</text>
</comment>
<dbReference type="PANTHER" id="PTHR47707">
    <property type="entry name" value="8-OXO-DGTP DIPHOSPHATASE"/>
    <property type="match status" value="1"/>
</dbReference>
<evidence type="ECO:0000256" key="9">
    <source>
        <dbReference type="ARBA" id="ARBA00023204"/>
    </source>
</evidence>
<comment type="cofactor">
    <cofactor evidence="1">
        <name>Mg(2+)</name>
        <dbReference type="ChEBI" id="CHEBI:18420"/>
    </cofactor>
</comment>
<dbReference type="InterPro" id="IPR020084">
    <property type="entry name" value="NUDIX_hydrolase_CS"/>
</dbReference>
<evidence type="ECO:0000256" key="3">
    <source>
        <dbReference type="ARBA" id="ARBA00022457"/>
    </source>
</evidence>
<evidence type="ECO:0000256" key="5">
    <source>
        <dbReference type="ARBA" id="ARBA00022723"/>
    </source>
</evidence>